<reference evidence="2 3" key="1">
    <citation type="submission" date="2019-04" db="EMBL/GenBank/DDBJ databases">
        <title>Mesorhizobium composti sp. nov., isolated from compost.</title>
        <authorList>
            <person name="Lin S.-Y."/>
            <person name="Hameed A."/>
            <person name="Hsieh Y.-T."/>
            <person name="Young C.-C."/>
        </authorList>
    </citation>
    <scope>NUCLEOTIDE SEQUENCE [LARGE SCALE GENOMIC DNA]</scope>
    <source>
        <strain evidence="2 3">CC-YTH430</strain>
    </source>
</reference>
<name>A0ABY2Q6I5_9HYPH</name>
<protein>
    <submittedName>
        <fullName evidence="2">DUF922 domain-containing protein</fullName>
    </submittedName>
</protein>
<gene>
    <name evidence="2" type="ORF">E6C48_13400</name>
</gene>
<dbReference type="Pfam" id="PF06037">
    <property type="entry name" value="DUF922"/>
    <property type="match status" value="1"/>
</dbReference>
<evidence type="ECO:0000313" key="3">
    <source>
        <dbReference type="Proteomes" id="UP000306441"/>
    </source>
</evidence>
<feature type="chain" id="PRO_5045738867" evidence="1">
    <location>
        <begin position="25"/>
        <end position="200"/>
    </location>
</feature>
<comment type="caution">
    <text evidence="2">The sequence shown here is derived from an EMBL/GenBank/DDBJ whole genome shotgun (WGS) entry which is preliminary data.</text>
</comment>
<keyword evidence="1" id="KW-0732">Signal</keyword>
<evidence type="ECO:0000256" key="1">
    <source>
        <dbReference type="SAM" id="SignalP"/>
    </source>
</evidence>
<evidence type="ECO:0000313" key="2">
    <source>
        <dbReference type="EMBL" id="THF56694.1"/>
    </source>
</evidence>
<dbReference type="InterPro" id="IPR010321">
    <property type="entry name" value="DUF922"/>
</dbReference>
<sequence length="200" mass="22114">MRSIAVRTMLAAVVGACLTAPVHAGVKVVTRTQTDPIAGGTGQALVDAMDRNGPRQGFMTRAIAQTTYTVDWRFEVRSTGKACRLVAADGTLNLTYMFPRVTLPMPASLAARWKRFFAGVRKHEHTHGRIARAMVSTASKATRGIAFDDDPSCRHTRREAKRRIDAVYRTYEARQVAFDKREHGDGGPVEQLVAAFVRER</sequence>
<dbReference type="EMBL" id="SSNY01000007">
    <property type="protein sequence ID" value="THF56694.1"/>
    <property type="molecule type" value="Genomic_DNA"/>
</dbReference>
<keyword evidence="3" id="KW-1185">Reference proteome</keyword>
<proteinExistence type="predicted"/>
<dbReference type="PIRSF" id="PIRSF010521">
    <property type="entry name" value="DUF922_bac"/>
    <property type="match status" value="1"/>
</dbReference>
<accession>A0ABY2Q6I5</accession>
<feature type="signal peptide" evidence="1">
    <location>
        <begin position="1"/>
        <end position="24"/>
    </location>
</feature>
<organism evidence="2 3">
    <name type="scientific">Ollibium composti</name>
    <dbReference type="NCBI Taxonomy" id="2675109"/>
    <lineage>
        <taxon>Bacteria</taxon>
        <taxon>Pseudomonadati</taxon>
        <taxon>Pseudomonadota</taxon>
        <taxon>Alphaproteobacteria</taxon>
        <taxon>Hyphomicrobiales</taxon>
        <taxon>Phyllobacteriaceae</taxon>
        <taxon>Ollibium</taxon>
    </lineage>
</organism>
<dbReference type="RefSeq" id="WP_136357983.1">
    <property type="nucleotide sequence ID" value="NZ_SSNY01000007.1"/>
</dbReference>
<dbReference type="Proteomes" id="UP000306441">
    <property type="component" value="Unassembled WGS sequence"/>
</dbReference>